<feature type="transmembrane region" description="Helical" evidence="6">
    <location>
        <begin position="47"/>
        <end position="67"/>
    </location>
</feature>
<dbReference type="InterPro" id="IPR013604">
    <property type="entry name" value="7TM_chemorcpt"/>
</dbReference>
<gene>
    <name evidence="8" type="primary">LOC4817514</name>
</gene>
<keyword evidence="6" id="KW-0807">Transducer</keyword>
<keyword evidence="4 6" id="KW-1133">Transmembrane helix</keyword>
<evidence type="ECO:0000256" key="1">
    <source>
        <dbReference type="ARBA" id="ARBA00004651"/>
    </source>
</evidence>
<dbReference type="Proteomes" id="UP000001819">
    <property type="component" value="Chromosome 4"/>
</dbReference>
<dbReference type="GO" id="GO:0005886">
    <property type="term" value="C:plasma membrane"/>
    <property type="evidence" value="ECO:0007669"/>
    <property type="project" value="UniProtKB-SubCell"/>
</dbReference>
<evidence type="ECO:0000256" key="5">
    <source>
        <dbReference type="ARBA" id="ARBA00023136"/>
    </source>
</evidence>
<comment type="subcellular location">
    <subcellularLocation>
        <location evidence="1 6">Cell membrane</location>
        <topology evidence="1 6">Multi-pass membrane protein</topology>
    </subcellularLocation>
</comment>
<feature type="transmembrane region" description="Helical" evidence="6">
    <location>
        <begin position="177"/>
        <end position="200"/>
    </location>
</feature>
<keyword evidence="5 6" id="KW-0472">Membrane</keyword>
<comment type="similarity">
    <text evidence="6">Belongs to the insect chemoreceptor superfamily. Gustatory receptor (GR) family.</text>
</comment>
<accession>A0A6I8UKE2</accession>
<dbReference type="KEGG" id="dpo:4817514"/>
<dbReference type="GO" id="GO:0050909">
    <property type="term" value="P:sensory perception of taste"/>
    <property type="evidence" value="ECO:0007669"/>
    <property type="project" value="InterPro"/>
</dbReference>
<evidence type="ECO:0000313" key="8">
    <source>
        <dbReference type="RefSeq" id="XP_001356932.3"/>
    </source>
</evidence>
<evidence type="ECO:0000256" key="4">
    <source>
        <dbReference type="ARBA" id="ARBA00022989"/>
    </source>
</evidence>
<proteinExistence type="inferred from homology"/>
<dbReference type="RefSeq" id="XP_001356932.3">
    <property type="nucleotide sequence ID" value="XM_001356896.3"/>
</dbReference>
<dbReference type="GO" id="GO:0007165">
    <property type="term" value="P:signal transduction"/>
    <property type="evidence" value="ECO:0007669"/>
    <property type="project" value="UniProtKB-KW"/>
</dbReference>
<keyword evidence="2 6" id="KW-1003">Cell membrane</keyword>
<name>A0A6I8UKE2_DROPS</name>
<feature type="transmembrane region" description="Helical" evidence="6">
    <location>
        <begin position="365"/>
        <end position="383"/>
    </location>
</feature>
<feature type="transmembrane region" description="Helical" evidence="6">
    <location>
        <begin position="284"/>
        <end position="305"/>
    </location>
</feature>
<keyword evidence="3 6" id="KW-0812">Transmembrane</keyword>
<protein>
    <recommendedName>
        <fullName evidence="6">Gustatory receptor</fullName>
    </recommendedName>
</protein>
<dbReference type="Pfam" id="PF08395">
    <property type="entry name" value="7tm_7"/>
    <property type="match status" value="1"/>
</dbReference>
<keyword evidence="7" id="KW-1185">Reference proteome</keyword>
<sequence length="389" mass="45637">MPQQPHRGYRHRVAHFTLKSTLYASWALGLFPFTYDSRTRQLTRSRWLLSYGLVLNLGLIGVVLLPGTEDHRDVRIDMFERNPIIQQVENMVEIISFLTAVAMHLGIFWKSREMVTILNELFLLEKRHFSNLILAHCHQFDKYVIQKCILVVLEVGSSLLIYFGVPDSNLVVTRAFCIYLVQVGVLLGVTHFHLAVIYIYRFVWTINGQLLELANQQRRGQKVDPARIKLLFWLYSRLLEVNSRLAAIYDIPVTLFMVTLMSANIMIAHVLIIIWINQFSLLDILLLFPQALLINFYDLWLSIAFCELVESTGRQTSDILKLYNDGEDMDEELQRSLSDFALFCSHRRLRFRHCGLFYVNYEMGFRMIITNILYLVFLVQFDYMNLKYK</sequence>
<feature type="transmembrane region" description="Helical" evidence="6">
    <location>
        <begin position="253"/>
        <end position="277"/>
    </location>
</feature>
<evidence type="ECO:0000313" key="7">
    <source>
        <dbReference type="Proteomes" id="UP000001819"/>
    </source>
</evidence>
<evidence type="ECO:0000256" key="6">
    <source>
        <dbReference type="RuleBase" id="RU363108"/>
    </source>
</evidence>
<keyword evidence="6 8" id="KW-0675">Receptor</keyword>
<comment type="function">
    <text evidence="6">Gustatory receptor which mediates acceptance or avoidance behavior, depending on its substrates.</text>
</comment>
<organism evidence="7 8">
    <name type="scientific">Drosophila pseudoobscura pseudoobscura</name>
    <name type="common">Fruit fly</name>
    <dbReference type="NCBI Taxonomy" id="46245"/>
    <lineage>
        <taxon>Eukaryota</taxon>
        <taxon>Metazoa</taxon>
        <taxon>Ecdysozoa</taxon>
        <taxon>Arthropoda</taxon>
        <taxon>Hexapoda</taxon>
        <taxon>Insecta</taxon>
        <taxon>Pterygota</taxon>
        <taxon>Neoptera</taxon>
        <taxon>Endopterygota</taxon>
        <taxon>Diptera</taxon>
        <taxon>Brachycera</taxon>
        <taxon>Muscomorpha</taxon>
        <taxon>Ephydroidea</taxon>
        <taxon>Drosophilidae</taxon>
        <taxon>Drosophila</taxon>
        <taxon>Sophophora</taxon>
    </lineage>
</organism>
<dbReference type="FunCoup" id="A0A6I8UKE2">
    <property type="interactions" value="15"/>
</dbReference>
<dbReference type="InParanoid" id="A0A6I8UKE2"/>
<dbReference type="AlphaFoldDB" id="A0A6I8UKE2"/>
<evidence type="ECO:0000256" key="3">
    <source>
        <dbReference type="ARBA" id="ARBA00022692"/>
    </source>
</evidence>
<reference evidence="8" key="1">
    <citation type="submission" date="2025-08" db="UniProtKB">
        <authorList>
            <consortium name="RefSeq"/>
        </authorList>
    </citation>
    <scope>IDENTIFICATION</scope>
    <source>
        <strain evidence="8">MV-25-SWS-2005</strain>
        <tissue evidence="8">Whole body</tissue>
    </source>
</reference>
<feature type="transmembrane region" description="Helical" evidence="6">
    <location>
        <begin position="144"/>
        <end position="165"/>
    </location>
</feature>
<feature type="transmembrane region" description="Helical" evidence="6">
    <location>
        <begin position="88"/>
        <end position="109"/>
    </location>
</feature>
<evidence type="ECO:0000256" key="2">
    <source>
        <dbReference type="ARBA" id="ARBA00022475"/>
    </source>
</evidence>